<dbReference type="Proteomes" id="UP001493487">
    <property type="component" value="Unassembled WGS sequence"/>
</dbReference>
<dbReference type="EMBL" id="JASKHM010000007">
    <property type="protein sequence ID" value="MEQ4483397.1"/>
    <property type="molecule type" value="Genomic_DNA"/>
</dbReference>
<dbReference type="PANTHER" id="PTHR35789:SF1">
    <property type="entry name" value="SPORE GERMINATION PROTEIN B3"/>
    <property type="match status" value="1"/>
</dbReference>
<sequence length="412" mass="46230">MRKKGIVLLIIVMTQILTGCWSRVEVNDLSIVTATALDKIEGGKIRLTLQIAVPRMLGQVGSGGGGGGGRGSGGEKKSTVTVSENGETVLDAFRRLQEKLPRKLFFSHSRIIIIGEQLARDGVSPVLDFFSRYREARLHSYILFTKGEASDILNIPPKWEKISSEEIREEEKSHIGVSIYLVDFLDMLLTDGVEPIAALVEPKSTEVKKKSDSESGQSPPESEKSVVIAGAAVFRKDKLIGWMNGKEARGALWLRNELKQAVITVTIPEEMGNGKVSAKLLKGESKFKPILKNNKLIMKVEIRAQDDLYENSSKLDLNKPDAIKYVQKKLEEDIEKRIQIVLDKTQKQFKSDVFGFGTAVYRTYPKAWKKKFKDRWDQEFPELEVKIAAHVRVVRTGLTNKSITLEDKEFIK</sequence>
<feature type="region of interest" description="Disordered" evidence="8">
    <location>
        <begin position="204"/>
        <end position="224"/>
    </location>
</feature>
<evidence type="ECO:0000256" key="3">
    <source>
        <dbReference type="ARBA" id="ARBA00022544"/>
    </source>
</evidence>
<dbReference type="Pfam" id="PF05504">
    <property type="entry name" value="Spore_GerAC"/>
    <property type="match status" value="1"/>
</dbReference>
<protein>
    <submittedName>
        <fullName evidence="11">Ger(X)C family spore germination protein</fullName>
    </submittedName>
</protein>
<keyword evidence="4" id="KW-0732">Signal</keyword>
<feature type="compositionally biased region" description="Gly residues" evidence="8">
    <location>
        <begin position="61"/>
        <end position="72"/>
    </location>
</feature>
<evidence type="ECO:0000256" key="8">
    <source>
        <dbReference type="SAM" id="MobiDB-lite"/>
    </source>
</evidence>
<reference evidence="11 12" key="1">
    <citation type="journal article" date="2023" name="Genome Announc.">
        <title>Pan-Genome Analyses of the Genus Cohnella and Proposal of the Novel Species Cohnella silvisoli sp. nov., Isolated from Forest Soil.</title>
        <authorList>
            <person name="Wang C."/>
            <person name="Mao L."/>
            <person name="Bao G."/>
            <person name="Zhu H."/>
        </authorList>
    </citation>
    <scope>NUCLEOTIDE SEQUENCE [LARGE SCALE GENOMIC DNA]</scope>
    <source>
        <strain evidence="11 12">NL03-T5-1</strain>
    </source>
</reference>
<dbReference type="Pfam" id="PF25198">
    <property type="entry name" value="Spore_GerAC_N"/>
    <property type="match status" value="1"/>
</dbReference>
<evidence type="ECO:0000256" key="2">
    <source>
        <dbReference type="ARBA" id="ARBA00007886"/>
    </source>
</evidence>
<dbReference type="Gene3D" id="6.20.190.10">
    <property type="entry name" value="Nutrient germinant receptor protein C, domain 1"/>
    <property type="match status" value="1"/>
</dbReference>
<accession>A0ABV1KV86</accession>
<comment type="subcellular location">
    <subcellularLocation>
        <location evidence="1">Membrane</location>
        <topology evidence="1">Lipid-anchor</topology>
    </subcellularLocation>
</comment>
<organism evidence="11 12">
    <name type="scientific">Cohnella silvisoli</name>
    <dbReference type="NCBI Taxonomy" id="2873699"/>
    <lineage>
        <taxon>Bacteria</taxon>
        <taxon>Bacillati</taxon>
        <taxon>Bacillota</taxon>
        <taxon>Bacilli</taxon>
        <taxon>Bacillales</taxon>
        <taxon>Paenibacillaceae</taxon>
        <taxon>Cohnella</taxon>
    </lineage>
</organism>
<dbReference type="InterPro" id="IPR008844">
    <property type="entry name" value="Spore_GerAC-like"/>
</dbReference>
<evidence type="ECO:0000313" key="12">
    <source>
        <dbReference type="Proteomes" id="UP001493487"/>
    </source>
</evidence>
<keyword evidence="5" id="KW-0472">Membrane</keyword>
<feature type="domain" description="Spore germination GerAC-like C-terminal" evidence="9">
    <location>
        <begin position="230"/>
        <end position="397"/>
    </location>
</feature>
<dbReference type="InterPro" id="IPR057336">
    <property type="entry name" value="GerAC_N"/>
</dbReference>
<evidence type="ECO:0000259" key="10">
    <source>
        <dbReference type="Pfam" id="PF25198"/>
    </source>
</evidence>
<dbReference type="RefSeq" id="WP_232185868.1">
    <property type="nucleotide sequence ID" value="NZ_JAIOAP010000006.1"/>
</dbReference>
<keyword evidence="6" id="KW-0564">Palmitate</keyword>
<evidence type="ECO:0000313" key="11">
    <source>
        <dbReference type="EMBL" id="MEQ4483397.1"/>
    </source>
</evidence>
<feature type="compositionally biased region" description="Basic and acidic residues" evidence="8">
    <location>
        <begin position="204"/>
        <end position="213"/>
    </location>
</feature>
<evidence type="ECO:0000256" key="6">
    <source>
        <dbReference type="ARBA" id="ARBA00023139"/>
    </source>
</evidence>
<dbReference type="NCBIfam" id="TIGR02887">
    <property type="entry name" value="spore_ger_x_C"/>
    <property type="match status" value="1"/>
</dbReference>
<keyword evidence="7" id="KW-0449">Lipoprotein</keyword>
<feature type="region of interest" description="Disordered" evidence="8">
    <location>
        <begin position="61"/>
        <end position="80"/>
    </location>
</feature>
<evidence type="ECO:0000256" key="5">
    <source>
        <dbReference type="ARBA" id="ARBA00023136"/>
    </source>
</evidence>
<comment type="similarity">
    <text evidence="2">Belongs to the GerABKC lipoprotein family.</text>
</comment>
<dbReference type="InterPro" id="IPR046953">
    <property type="entry name" value="Spore_GerAC-like_C"/>
</dbReference>
<dbReference type="PROSITE" id="PS51257">
    <property type="entry name" value="PROKAR_LIPOPROTEIN"/>
    <property type="match status" value="1"/>
</dbReference>
<gene>
    <name evidence="11" type="ORF">QJS35_13445</name>
</gene>
<keyword evidence="3" id="KW-0309">Germination</keyword>
<dbReference type="Gene3D" id="3.30.300.210">
    <property type="entry name" value="Nutrient germinant receptor protein C, domain 3"/>
    <property type="match status" value="1"/>
</dbReference>
<comment type="caution">
    <text evidence="11">The sequence shown here is derived from an EMBL/GenBank/DDBJ whole genome shotgun (WGS) entry which is preliminary data.</text>
</comment>
<proteinExistence type="inferred from homology"/>
<name>A0ABV1KV86_9BACL</name>
<keyword evidence="12" id="KW-1185">Reference proteome</keyword>
<dbReference type="InterPro" id="IPR038501">
    <property type="entry name" value="Spore_GerAC_C_sf"/>
</dbReference>
<dbReference type="PANTHER" id="PTHR35789">
    <property type="entry name" value="SPORE GERMINATION PROTEIN B3"/>
    <property type="match status" value="1"/>
</dbReference>
<evidence type="ECO:0000256" key="4">
    <source>
        <dbReference type="ARBA" id="ARBA00022729"/>
    </source>
</evidence>
<evidence type="ECO:0000259" key="9">
    <source>
        <dbReference type="Pfam" id="PF05504"/>
    </source>
</evidence>
<evidence type="ECO:0000256" key="1">
    <source>
        <dbReference type="ARBA" id="ARBA00004635"/>
    </source>
</evidence>
<evidence type="ECO:0000256" key="7">
    <source>
        <dbReference type="ARBA" id="ARBA00023288"/>
    </source>
</evidence>
<feature type="domain" description="Spore germination protein N-terminal" evidence="10">
    <location>
        <begin position="23"/>
        <end position="201"/>
    </location>
</feature>